<dbReference type="InterPro" id="IPR029063">
    <property type="entry name" value="SAM-dependent_MTases_sf"/>
</dbReference>
<dbReference type="GO" id="GO:0032259">
    <property type="term" value="P:methylation"/>
    <property type="evidence" value="ECO:0007669"/>
    <property type="project" value="UniProtKB-KW"/>
</dbReference>
<accession>A0A0A0JLG3</accession>
<evidence type="ECO:0000313" key="3">
    <source>
        <dbReference type="EMBL" id="KGN38295.1"/>
    </source>
</evidence>
<dbReference type="RefSeq" id="WP_035903887.1">
    <property type="nucleotide sequence ID" value="NZ_AVPK01000003.1"/>
</dbReference>
<evidence type="ECO:0000313" key="4">
    <source>
        <dbReference type="Proteomes" id="UP000030011"/>
    </source>
</evidence>
<comment type="caution">
    <text evidence="3">The sequence shown here is derived from an EMBL/GenBank/DDBJ whole genome shotgun (WGS) entry which is preliminary data.</text>
</comment>
<dbReference type="PANTHER" id="PTHR43861">
    <property type="entry name" value="TRANS-ACONITATE 2-METHYLTRANSFERASE-RELATED"/>
    <property type="match status" value="1"/>
</dbReference>
<dbReference type="GO" id="GO:0008168">
    <property type="term" value="F:methyltransferase activity"/>
    <property type="evidence" value="ECO:0007669"/>
    <property type="project" value="UniProtKB-KW"/>
</dbReference>
<proteinExistence type="predicted"/>
<keyword evidence="4" id="KW-1185">Reference proteome</keyword>
<sequence>MSEHGHTHSHFDDAAATWDDDPAKVERARATAALLRGALGLDGTERVLEIGGGTGQLSLALADAVASVVITDASTGMVDVARANIERAGLADRLTAERLDLLADSAPEGTFDGVWSQLAMHHVHELDALLTRVRALLAPGGWLAVIELDDDRAHAFHASHTDFDGHHGFDRESFADRLRANGFRDVTVRDAGSVEKELGGDDQGRGTFGMFLAIAHA</sequence>
<dbReference type="PANTHER" id="PTHR43861:SF3">
    <property type="entry name" value="PUTATIVE (AFU_ORTHOLOGUE AFUA_2G14390)-RELATED"/>
    <property type="match status" value="1"/>
</dbReference>
<protein>
    <submittedName>
        <fullName evidence="3">Methyltransferase</fullName>
    </submittedName>
</protein>
<name>A0A0A0JLG3_9MICO</name>
<organism evidence="3 4">
    <name type="scientific">Knoellia subterranea KCTC 19937</name>
    <dbReference type="NCBI Taxonomy" id="1385521"/>
    <lineage>
        <taxon>Bacteria</taxon>
        <taxon>Bacillati</taxon>
        <taxon>Actinomycetota</taxon>
        <taxon>Actinomycetes</taxon>
        <taxon>Micrococcales</taxon>
        <taxon>Intrasporangiaceae</taxon>
        <taxon>Knoellia</taxon>
    </lineage>
</organism>
<gene>
    <name evidence="3" type="ORF">N803_11185</name>
</gene>
<dbReference type="eggNOG" id="COG2226">
    <property type="taxonomic scope" value="Bacteria"/>
</dbReference>
<reference evidence="3 4" key="1">
    <citation type="submission" date="2013-08" db="EMBL/GenBank/DDBJ databases">
        <title>The genome sequence of Knoellia subterranea.</title>
        <authorList>
            <person name="Zhu W."/>
            <person name="Wang G."/>
        </authorList>
    </citation>
    <scope>NUCLEOTIDE SEQUENCE [LARGE SCALE GENOMIC DNA]</scope>
    <source>
        <strain evidence="3 4">KCTC 19937</strain>
    </source>
</reference>
<dbReference type="AlphaFoldDB" id="A0A0A0JLG3"/>
<dbReference type="EMBL" id="AVPK01000003">
    <property type="protein sequence ID" value="KGN38295.1"/>
    <property type="molecule type" value="Genomic_DNA"/>
</dbReference>
<evidence type="ECO:0000256" key="1">
    <source>
        <dbReference type="ARBA" id="ARBA00022679"/>
    </source>
</evidence>
<dbReference type="InterPro" id="IPR041698">
    <property type="entry name" value="Methyltransf_25"/>
</dbReference>
<dbReference type="OrthoDB" id="9791837at2"/>
<keyword evidence="3" id="KW-0489">Methyltransferase</keyword>
<feature type="domain" description="Methyltransferase" evidence="2">
    <location>
        <begin position="47"/>
        <end position="141"/>
    </location>
</feature>
<dbReference type="Proteomes" id="UP000030011">
    <property type="component" value="Unassembled WGS sequence"/>
</dbReference>
<dbReference type="STRING" id="1385521.N803_11185"/>
<dbReference type="Pfam" id="PF13649">
    <property type="entry name" value="Methyltransf_25"/>
    <property type="match status" value="1"/>
</dbReference>
<keyword evidence="1 3" id="KW-0808">Transferase</keyword>
<evidence type="ECO:0000259" key="2">
    <source>
        <dbReference type="Pfam" id="PF13649"/>
    </source>
</evidence>
<dbReference type="CDD" id="cd02440">
    <property type="entry name" value="AdoMet_MTases"/>
    <property type="match status" value="1"/>
</dbReference>
<dbReference type="SUPFAM" id="SSF53335">
    <property type="entry name" value="S-adenosyl-L-methionine-dependent methyltransferases"/>
    <property type="match status" value="1"/>
</dbReference>
<dbReference type="Gene3D" id="3.40.50.150">
    <property type="entry name" value="Vaccinia Virus protein VP39"/>
    <property type="match status" value="1"/>
</dbReference>